<dbReference type="NCBIfam" id="TIGR01087">
    <property type="entry name" value="murD"/>
    <property type="match status" value="1"/>
</dbReference>
<dbReference type="Pfam" id="PF21799">
    <property type="entry name" value="MurD-like_N"/>
    <property type="match status" value="1"/>
</dbReference>
<dbReference type="SUPFAM" id="SSF51984">
    <property type="entry name" value="MurCD N-terminal domain"/>
    <property type="match status" value="1"/>
</dbReference>
<dbReference type="GO" id="GO:0008764">
    <property type="term" value="F:UDP-N-acetylmuramoylalanine-D-glutamate ligase activity"/>
    <property type="evidence" value="ECO:0007669"/>
    <property type="project" value="InterPro"/>
</dbReference>
<evidence type="ECO:0000256" key="5">
    <source>
        <dbReference type="ARBA" id="ARBA00022741"/>
    </source>
</evidence>
<dbReference type="PANTHER" id="PTHR43692">
    <property type="entry name" value="UDP-N-ACETYLMURAMOYLALANINE--D-GLUTAMATE LIGASE"/>
    <property type="match status" value="1"/>
</dbReference>
<dbReference type="InterPro" id="IPR005762">
    <property type="entry name" value="MurD"/>
</dbReference>
<sequence length="477" mass="53528">MKPSLFQTDFKGKKVLVFGLGLLGGGVATTNWLLKQGAKVTVTDLKNKKTLLQSLKKIKGRARLRLDGHKEIDIKANDIIIVNPDVSINNPFIQLAFRLGKQIENEATIFLKNWQKPTVAITGTRGKTTTTNWTNHFLKAKYESSIAGNAYDSPFLKILDKKNKLDCAALEIPSFALEFFDKTVPSSDVTVITNIYQDHLNRHSTLKDYALTKANIFKNQSSTQHLILNFDNERTKFFIKQKPKAQVWFFSDKTLPEKLNGVYISGNKVYLQNRGEKKAVLRAGGFSKVWGRHNVLNLLASSLAANLSGVSWSGIQKRIKNLPQIPFRQETIFENGRLRIINDTTATSPDGGVAAVERFASPSTTLIAGGTDRQLNYEKWARVVLKKIKKENMVLLSGSATQKMRALIGDVEVFDSLEECLRVALLKAGQYNKSVLLFSPAAKSFEKFKNEYDRGEQFNDLVGKLIKKESKIGKKKR</sequence>
<dbReference type="GO" id="GO:0005737">
    <property type="term" value="C:cytoplasm"/>
    <property type="evidence" value="ECO:0007669"/>
    <property type="project" value="UniProtKB-SubCell"/>
</dbReference>
<gene>
    <name evidence="8" type="ORF">A3I24_03045</name>
</gene>
<proteinExistence type="predicted"/>
<dbReference type="SUPFAM" id="SSF53623">
    <property type="entry name" value="MurD-like peptide ligases, catalytic domain"/>
    <property type="match status" value="1"/>
</dbReference>
<dbReference type="EMBL" id="MHJL01000012">
    <property type="protein sequence ID" value="OGY67905.1"/>
    <property type="molecule type" value="Genomic_DNA"/>
</dbReference>
<dbReference type="GO" id="GO:0051301">
    <property type="term" value="P:cell division"/>
    <property type="evidence" value="ECO:0007669"/>
    <property type="project" value="InterPro"/>
</dbReference>
<dbReference type="PANTHER" id="PTHR43692:SF1">
    <property type="entry name" value="UDP-N-ACETYLMURAMOYLALANINE--D-GLUTAMATE LIGASE"/>
    <property type="match status" value="1"/>
</dbReference>
<feature type="domain" description="Mur ligase central" evidence="7">
    <location>
        <begin position="121"/>
        <end position="304"/>
    </location>
</feature>
<name>A0A1G1ZTV3_9BACT</name>
<keyword evidence="4 8" id="KW-0436">Ligase</keyword>
<evidence type="ECO:0000313" key="9">
    <source>
        <dbReference type="Proteomes" id="UP000177690"/>
    </source>
</evidence>
<organism evidence="8 9">
    <name type="scientific">Candidatus Harrisonbacteria bacterium RIFCSPLOWO2_02_FULL_41_13b</name>
    <dbReference type="NCBI Taxonomy" id="1798409"/>
    <lineage>
        <taxon>Bacteria</taxon>
        <taxon>Candidatus Harrisoniibacteriota</taxon>
    </lineage>
</organism>
<comment type="caution">
    <text evidence="8">The sequence shown here is derived from an EMBL/GenBank/DDBJ whole genome shotgun (WGS) entry which is preliminary data.</text>
</comment>
<dbReference type="Gene3D" id="3.90.190.20">
    <property type="entry name" value="Mur ligase, C-terminal domain"/>
    <property type="match status" value="1"/>
</dbReference>
<dbReference type="InterPro" id="IPR036615">
    <property type="entry name" value="Mur_ligase_C_dom_sf"/>
</dbReference>
<dbReference type="GO" id="GO:0009252">
    <property type="term" value="P:peptidoglycan biosynthetic process"/>
    <property type="evidence" value="ECO:0007669"/>
    <property type="project" value="UniProtKB-UniPathway"/>
</dbReference>
<keyword evidence="3" id="KW-0963">Cytoplasm</keyword>
<dbReference type="Gene3D" id="3.40.50.720">
    <property type="entry name" value="NAD(P)-binding Rossmann-like Domain"/>
    <property type="match status" value="1"/>
</dbReference>
<dbReference type="GO" id="GO:0005524">
    <property type="term" value="F:ATP binding"/>
    <property type="evidence" value="ECO:0007669"/>
    <property type="project" value="UniProtKB-KW"/>
</dbReference>
<dbReference type="InterPro" id="IPR036565">
    <property type="entry name" value="Mur-like_cat_sf"/>
</dbReference>
<dbReference type="GO" id="GO:0008360">
    <property type="term" value="P:regulation of cell shape"/>
    <property type="evidence" value="ECO:0007669"/>
    <property type="project" value="InterPro"/>
</dbReference>
<dbReference type="Gene3D" id="3.40.1190.10">
    <property type="entry name" value="Mur-like, catalytic domain"/>
    <property type="match status" value="1"/>
</dbReference>
<dbReference type="AlphaFoldDB" id="A0A1G1ZTV3"/>
<evidence type="ECO:0000256" key="2">
    <source>
        <dbReference type="ARBA" id="ARBA00004752"/>
    </source>
</evidence>
<evidence type="ECO:0000256" key="4">
    <source>
        <dbReference type="ARBA" id="ARBA00022598"/>
    </source>
</evidence>
<accession>A0A1G1ZTV3</accession>
<evidence type="ECO:0000256" key="1">
    <source>
        <dbReference type="ARBA" id="ARBA00004496"/>
    </source>
</evidence>
<dbReference type="Pfam" id="PF08245">
    <property type="entry name" value="Mur_ligase_M"/>
    <property type="match status" value="1"/>
</dbReference>
<evidence type="ECO:0000313" key="8">
    <source>
        <dbReference type="EMBL" id="OGY67905.1"/>
    </source>
</evidence>
<evidence type="ECO:0000256" key="6">
    <source>
        <dbReference type="ARBA" id="ARBA00022840"/>
    </source>
</evidence>
<reference evidence="8 9" key="1">
    <citation type="journal article" date="2016" name="Nat. Commun.">
        <title>Thousands of microbial genomes shed light on interconnected biogeochemical processes in an aquifer system.</title>
        <authorList>
            <person name="Anantharaman K."/>
            <person name="Brown C.T."/>
            <person name="Hug L.A."/>
            <person name="Sharon I."/>
            <person name="Castelle C.J."/>
            <person name="Probst A.J."/>
            <person name="Thomas B.C."/>
            <person name="Singh A."/>
            <person name="Wilkins M.J."/>
            <person name="Karaoz U."/>
            <person name="Brodie E.L."/>
            <person name="Williams K.H."/>
            <person name="Hubbard S.S."/>
            <person name="Banfield J.F."/>
        </authorList>
    </citation>
    <scope>NUCLEOTIDE SEQUENCE [LARGE SCALE GENOMIC DNA]</scope>
</reference>
<keyword evidence="6" id="KW-0067">ATP-binding</keyword>
<protein>
    <submittedName>
        <fullName evidence="8">UDP-N-acetylmuramoylalanine--D-glutamate ligase</fullName>
    </submittedName>
</protein>
<comment type="subcellular location">
    <subcellularLocation>
        <location evidence="1">Cytoplasm</location>
    </subcellularLocation>
</comment>
<dbReference type="InterPro" id="IPR013221">
    <property type="entry name" value="Mur_ligase_cen"/>
</dbReference>
<dbReference type="STRING" id="1798409.A3I24_03045"/>
<keyword evidence="5" id="KW-0547">Nucleotide-binding</keyword>
<dbReference type="Proteomes" id="UP000177690">
    <property type="component" value="Unassembled WGS sequence"/>
</dbReference>
<dbReference type="UniPathway" id="UPA00219"/>
<comment type="pathway">
    <text evidence="2">Cell wall biogenesis; peptidoglycan biosynthesis.</text>
</comment>
<evidence type="ECO:0000256" key="3">
    <source>
        <dbReference type="ARBA" id="ARBA00022490"/>
    </source>
</evidence>
<evidence type="ECO:0000259" key="7">
    <source>
        <dbReference type="Pfam" id="PF08245"/>
    </source>
</evidence>
<dbReference type="SUPFAM" id="SSF53244">
    <property type="entry name" value="MurD-like peptide ligases, peptide-binding domain"/>
    <property type="match status" value="1"/>
</dbReference>